<dbReference type="Proteomes" id="UP000183223">
    <property type="component" value="Unassembled WGS sequence"/>
</dbReference>
<organism evidence="1 2">
    <name type="scientific">Photorhabdus luminescens</name>
    <name type="common">Xenorhabdus luminescens</name>
    <dbReference type="NCBI Taxonomy" id="29488"/>
    <lineage>
        <taxon>Bacteria</taxon>
        <taxon>Pseudomonadati</taxon>
        <taxon>Pseudomonadota</taxon>
        <taxon>Gammaproteobacteria</taxon>
        <taxon>Enterobacterales</taxon>
        <taxon>Morganellaceae</taxon>
        <taxon>Photorhabdus</taxon>
    </lineage>
</organism>
<gene>
    <name evidence="1" type="ORF">SAMN02982990_04124</name>
</gene>
<dbReference type="AlphaFoldDB" id="A0A1G5RFQ2"/>
<evidence type="ECO:0000313" key="2">
    <source>
        <dbReference type="Proteomes" id="UP000183223"/>
    </source>
</evidence>
<accession>A0A1G5RFQ2</accession>
<name>A0A1G5RFQ2_PHOLU</name>
<reference evidence="2" key="1">
    <citation type="submission" date="2016-10" db="EMBL/GenBank/DDBJ databases">
        <authorList>
            <person name="Varghese N."/>
            <person name="Submissions S."/>
        </authorList>
    </citation>
    <scope>NUCLEOTIDE SEQUENCE [LARGE SCALE GENOMIC DNA]</scope>
    <source>
        <strain evidence="2">ATCC 29999</strain>
    </source>
</reference>
<keyword evidence="2" id="KW-1185">Reference proteome</keyword>
<evidence type="ECO:0000313" key="1">
    <source>
        <dbReference type="EMBL" id="SCZ72816.1"/>
    </source>
</evidence>
<sequence>MLIGDYDVHAPYITKGVNEAYRLSDFEGEASAVNRRRIGGTFIPSYWRCPKEVLHDE</sequence>
<proteinExistence type="predicted"/>
<dbReference type="EMBL" id="FMWJ01000032">
    <property type="protein sequence ID" value="SCZ72816.1"/>
    <property type="molecule type" value="Genomic_DNA"/>
</dbReference>
<protein>
    <submittedName>
        <fullName evidence="1">Uncharacterized protein</fullName>
    </submittedName>
</protein>